<dbReference type="Proteomes" id="UP001321473">
    <property type="component" value="Unassembled WGS sequence"/>
</dbReference>
<dbReference type="EMBL" id="JARKHS020003346">
    <property type="protein sequence ID" value="KAK8785649.1"/>
    <property type="molecule type" value="Genomic_DNA"/>
</dbReference>
<gene>
    <name evidence="2" type="ORF">V5799_007986</name>
</gene>
<keyword evidence="3" id="KW-1185">Reference proteome</keyword>
<protein>
    <submittedName>
        <fullName evidence="2">Uncharacterized protein</fullName>
    </submittedName>
</protein>
<comment type="caution">
    <text evidence="2">The sequence shown here is derived from an EMBL/GenBank/DDBJ whole genome shotgun (WGS) entry which is preliminary data.</text>
</comment>
<feature type="compositionally biased region" description="Polar residues" evidence="1">
    <location>
        <begin position="15"/>
        <end position="26"/>
    </location>
</feature>
<accession>A0AAQ4FEJ8</accession>
<organism evidence="2 3">
    <name type="scientific">Amblyomma americanum</name>
    <name type="common">Lone star tick</name>
    <dbReference type="NCBI Taxonomy" id="6943"/>
    <lineage>
        <taxon>Eukaryota</taxon>
        <taxon>Metazoa</taxon>
        <taxon>Ecdysozoa</taxon>
        <taxon>Arthropoda</taxon>
        <taxon>Chelicerata</taxon>
        <taxon>Arachnida</taxon>
        <taxon>Acari</taxon>
        <taxon>Parasitiformes</taxon>
        <taxon>Ixodida</taxon>
        <taxon>Ixodoidea</taxon>
        <taxon>Ixodidae</taxon>
        <taxon>Amblyomminae</taxon>
        <taxon>Amblyomma</taxon>
    </lineage>
</organism>
<name>A0AAQ4FEJ8_AMBAM</name>
<sequence length="79" mass="8540">MRITTTETETGDSGCRSTMSSRGQSVGRQIACNPSGEVMCSANASVRNALVVKCEIRHFFPPKAHTVQRCQPLACAVLR</sequence>
<evidence type="ECO:0000313" key="2">
    <source>
        <dbReference type="EMBL" id="KAK8785649.1"/>
    </source>
</evidence>
<feature type="region of interest" description="Disordered" evidence="1">
    <location>
        <begin position="1"/>
        <end position="26"/>
    </location>
</feature>
<evidence type="ECO:0000313" key="3">
    <source>
        <dbReference type="Proteomes" id="UP001321473"/>
    </source>
</evidence>
<evidence type="ECO:0000256" key="1">
    <source>
        <dbReference type="SAM" id="MobiDB-lite"/>
    </source>
</evidence>
<proteinExistence type="predicted"/>
<dbReference type="AlphaFoldDB" id="A0AAQ4FEJ8"/>
<reference evidence="2 3" key="1">
    <citation type="journal article" date="2023" name="Arcadia Sci">
        <title>De novo assembly of a long-read Amblyomma americanum tick genome.</title>
        <authorList>
            <person name="Chou S."/>
            <person name="Poskanzer K.E."/>
            <person name="Rollins M."/>
            <person name="Thuy-Boun P.S."/>
        </authorList>
    </citation>
    <scope>NUCLEOTIDE SEQUENCE [LARGE SCALE GENOMIC DNA]</scope>
    <source>
        <strain evidence="2">F_SG_1</strain>
        <tissue evidence="2">Salivary glands</tissue>
    </source>
</reference>